<dbReference type="GO" id="GO:0046872">
    <property type="term" value="F:metal ion binding"/>
    <property type="evidence" value="ECO:0007669"/>
    <property type="project" value="UniProtKB-KW"/>
</dbReference>
<evidence type="ECO:0000256" key="9">
    <source>
        <dbReference type="ARBA" id="ARBA00023049"/>
    </source>
</evidence>
<evidence type="ECO:0000256" key="1">
    <source>
        <dbReference type="ARBA" id="ARBA00001941"/>
    </source>
</evidence>
<protein>
    <submittedName>
        <fullName evidence="10">Aminopeptidase PepS</fullName>
        <ecNumber evidence="10">3.4.11.-</ecNumber>
    </submittedName>
</protein>
<keyword evidence="9" id="KW-0482">Metalloprotease</keyword>
<reference evidence="10" key="1">
    <citation type="submission" date="2019-08" db="EMBL/GenBank/DDBJ databases">
        <authorList>
            <person name="Kucharzyk K."/>
            <person name="Murdoch R.W."/>
            <person name="Higgins S."/>
            <person name="Loffler F."/>
        </authorList>
    </citation>
    <scope>NUCLEOTIDE SEQUENCE</scope>
</reference>
<evidence type="ECO:0000256" key="3">
    <source>
        <dbReference type="ARBA" id="ARBA00001947"/>
    </source>
</evidence>
<evidence type="ECO:0000256" key="2">
    <source>
        <dbReference type="ARBA" id="ARBA00001946"/>
    </source>
</evidence>
<comment type="caution">
    <text evidence="10">The sequence shown here is derived from an EMBL/GenBank/DDBJ whole genome shotgun (WGS) entry which is preliminary data.</text>
</comment>
<dbReference type="EC" id="3.4.11.-" evidence="10"/>
<dbReference type="PANTHER" id="PTHR34448:SF1">
    <property type="entry name" value="BLL6088 PROTEIN"/>
    <property type="match status" value="1"/>
</dbReference>
<dbReference type="EMBL" id="VSSQ01019010">
    <property type="protein sequence ID" value="MPM62714.1"/>
    <property type="molecule type" value="Genomic_DNA"/>
</dbReference>
<evidence type="ECO:0000256" key="4">
    <source>
        <dbReference type="ARBA" id="ARBA00008236"/>
    </source>
</evidence>
<comment type="similarity">
    <text evidence="4">Belongs to the peptidase M29 family.</text>
</comment>
<keyword evidence="5 10" id="KW-0031">Aminopeptidase</keyword>
<dbReference type="GO" id="GO:0006508">
    <property type="term" value="P:proteolysis"/>
    <property type="evidence" value="ECO:0007669"/>
    <property type="project" value="UniProtKB-KW"/>
</dbReference>
<dbReference type="Pfam" id="PF02073">
    <property type="entry name" value="Peptidase_M29"/>
    <property type="match status" value="1"/>
</dbReference>
<accession>A0A645BLM0</accession>
<proteinExistence type="inferred from homology"/>
<dbReference type="InterPro" id="IPR000787">
    <property type="entry name" value="Peptidase_M29"/>
</dbReference>
<organism evidence="10">
    <name type="scientific">bioreactor metagenome</name>
    <dbReference type="NCBI Taxonomy" id="1076179"/>
    <lineage>
        <taxon>unclassified sequences</taxon>
        <taxon>metagenomes</taxon>
        <taxon>ecological metagenomes</taxon>
    </lineage>
</organism>
<dbReference type="SUPFAM" id="SSF144052">
    <property type="entry name" value="Thermophilic metalloprotease-like"/>
    <property type="match status" value="1"/>
</dbReference>
<keyword evidence="6" id="KW-0645">Protease</keyword>
<keyword evidence="7" id="KW-0479">Metal-binding</keyword>
<evidence type="ECO:0000256" key="7">
    <source>
        <dbReference type="ARBA" id="ARBA00022723"/>
    </source>
</evidence>
<keyword evidence="8 10" id="KW-0378">Hydrolase</keyword>
<name>A0A645BLM0_9ZZZZ</name>
<dbReference type="InterPro" id="IPR035097">
    <property type="entry name" value="M29_N-terminal"/>
</dbReference>
<comment type="cofactor">
    <cofactor evidence="3">
        <name>Zn(2+)</name>
        <dbReference type="ChEBI" id="CHEBI:29105"/>
    </cofactor>
</comment>
<dbReference type="AlphaFoldDB" id="A0A645BLM0"/>
<dbReference type="GO" id="GO:0004177">
    <property type="term" value="F:aminopeptidase activity"/>
    <property type="evidence" value="ECO:0007669"/>
    <property type="project" value="UniProtKB-KW"/>
</dbReference>
<gene>
    <name evidence="10" type="primary">pepS_4</name>
    <name evidence="10" type="ORF">SDC9_109591</name>
</gene>
<evidence type="ECO:0000256" key="5">
    <source>
        <dbReference type="ARBA" id="ARBA00022438"/>
    </source>
</evidence>
<comment type="cofactor">
    <cofactor evidence="2">
        <name>Mg(2+)</name>
        <dbReference type="ChEBI" id="CHEBI:18420"/>
    </cofactor>
</comment>
<comment type="cofactor">
    <cofactor evidence="1">
        <name>Co(2+)</name>
        <dbReference type="ChEBI" id="CHEBI:48828"/>
    </cofactor>
</comment>
<dbReference type="GO" id="GO:0008237">
    <property type="term" value="F:metallopeptidase activity"/>
    <property type="evidence" value="ECO:0007669"/>
    <property type="project" value="UniProtKB-KW"/>
</dbReference>
<evidence type="ECO:0000313" key="10">
    <source>
        <dbReference type="EMBL" id="MPM62714.1"/>
    </source>
</evidence>
<sequence>MDERIKKLANNLVRNSCRVQNGEKVLISCSGIHPLPLVKQLIKEVYAVGGMPFIDFTTNSVQRELLLGATEEQLKILAENEADKMKQMDCFIGIRGEDNIAEMNDVPYEKLSLYEKVYSDPVHHQIRVPHTKWVILRYPTPGMAQSAKQSLEAFEDYYFDVCNLDYGKMSKAMDSLVELLNKTDKVHLTAKDTDISFSIKDIPAIKCAGECNIPDGEVYTAPVRNSINGKITYNTPSEYNGFNFDNVSLTFKDGKIIECSANDSVRIESVFNTDEGARYVGEFAIGVNPYITKPMNNILFDEKIMGSIHFTPGNCYKDAYNGNKSAIHWDLVLIQTPEFGGGEIYFDGRLIRKDGLFVIDELKVLNPENLK</sequence>
<dbReference type="InterPro" id="IPR052170">
    <property type="entry name" value="M29_Exopeptidase"/>
</dbReference>
<dbReference type="Gene3D" id="3.40.1830.10">
    <property type="entry name" value="Thermophilic metalloprotease (M29)"/>
    <property type="match status" value="1"/>
</dbReference>
<evidence type="ECO:0000256" key="6">
    <source>
        <dbReference type="ARBA" id="ARBA00022670"/>
    </source>
</evidence>
<evidence type="ECO:0000256" key="8">
    <source>
        <dbReference type="ARBA" id="ARBA00022801"/>
    </source>
</evidence>
<dbReference type="PANTHER" id="PTHR34448">
    <property type="entry name" value="AMINOPEPTIDASE"/>
    <property type="match status" value="1"/>
</dbReference>